<keyword evidence="3 7" id="KW-0812">Transmembrane</keyword>
<feature type="transmembrane region" description="Helical" evidence="7">
    <location>
        <begin position="237"/>
        <end position="256"/>
    </location>
</feature>
<evidence type="ECO:0000256" key="6">
    <source>
        <dbReference type="SAM" id="MobiDB-lite"/>
    </source>
</evidence>
<feature type="transmembrane region" description="Helical" evidence="7">
    <location>
        <begin position="268"/>
        <end position="289"/>
    </location>
</feature>
<keyword evidence="10" id="KW-1185">Reference proteome</keyword>
<evidence type="ECO:0000256" key="3">
    <source>
        <dbReference type="ARBA" id="ARBA00022692"/>
    </source>
</evidence>
<feature type="transmembrane region" description="Helical" evidence="7">
    <location>
        <begin position="133"/>
        <end position="152"/>
    </location>
</feature>
<proteinExistence type="predicted"/>
<comment type="subcellular location">
    <subcellularLocation>
        <location evidence="1">Membrane</location>
        <topology evidence="1">Multi-pass membrane protein</topology>
    </subcellularLocation>
</comment>
<dbReference type="GO" id="GO:0022857">
    <property type="term" value="F:transmembrane transporter activity"/>
    <property type="evidence" value="ECO:0007669"/>
    <property type="project" value="InterPro"/>
</dbReference>
<feature type="transmembrane region" description="Helical" evidence="7">
    <location>
        <begin position="197"/>
        <end position="217"/>
    </location>
</feature>
<dbReference type="OrthoDB" id="4161376at2759"/>
<evidence type="ECO:0000259" key="8">
    <source>
        <dbReference type="PROSITE" id="PS50850"/>
    </source>
</evidence>
<keyword evidence="4 7" id="KW-1133">Transmembrane helix</keyword>
<evidence type="ECO:0000256" key="7">
    <source>
        <dbReference type="SAM" id="Phobius"/>
    </source>
</evidence>
<feature type="transmembrane region" description="Helical" evidence="7">
    <location>
        <begin position="376"/>
        <end position="396"/>
    </location>
</feature>
<dbReference type="GO" id="GO:0005886">
    <property type="term" value="C:plasma membrane"/>
    <property type="evidence" value="ECO:0007669"/>
    <property type="project" value="TreeGrafter"/>
</dbReference>
<dbReference type="PANTHER" id="PTHR23501">
    <property type="entry name" value="MAJOR FACILITATOR SUPERFAMILY"/>
    <property type="match status" value="1"/>
</dbReference>
<feature type="transmembrane region" description="Helical" evidence="7">
    <location>
        <begin position="473"/>
        <end position="495"/>
    </location>
</feature>
<dbReference type="PANTHER" id="PTHR23501:SF195">
    <property type="entry name" value="PEP5"/>
    <property type="match status" value="1"/>
</dbReference>
<dbReference type="EMBL" id="MU002050">
    <property type="protein sequence ID" value="KAF2790863.1"/>
    <property type="molecule type" value="Genomic_DNA"/>
</dbReference>
<dbReference type="InterPro" id="IPR020846">
    <property type="entry name" value="MFS_dom"/>
</dbReference>
<evidence type="ECO:0000313" key="9">
    <source>
        <dbReference type="EMBL" id="KAF2790863.1"/>
    </source>
</evidence>
<evidence type="ECO:0000256" key="4">
    <source>
        <dbReference type="ARBA" id="ARBA00022989"/>
    </source>
</evidence>
<organism evidence="9 10">
    <name type="scientific">Melanomma pulvis-pyrius CBS 109.77</name>
    <dbReference type="NCBI Taxonomy" id="1314802"/>
    <lineage>
        <taxon>Eukaryota</taxon>
        <taxon>Fungi</taxon>
        <taxon>Dikarya</taxon>
        <taxon>Ascomycota</taxon>
        <taxon>Pezizomycotina</taxon>
        <taxon>Dothideomycetes</taxon>
        <taxon>Pleosporomycetidae</taxon>
        <taxon>Pleosporales</taxon>
        <taxon>Melanommataceae</taxon>
        <taxon>Melanomma</taxon>
    </lineage>
</organism>
<feature type="domain" description="Major facilitator superfamily (MFS) profile" evidence="8">
    <location>
        <begin position="40"/>
        <end position="487"/>
    </location>
</feature>
<evidence type="ECO:0000313" key="10">
    <source>
        <dbReference type="Proteomes" id="UP000799757"/>
    </source>
</evidence>
<feature type="transmembrane region" description="Helical" evidence="7">
    <location>
        <begin position="441"/>
        <end position="461"/>
    </location>
</feature>
<dbReference type="SUPFAM" id="SSF103473">
    <property type="entry name" value="MFS general substrate transporter"/>
    <property type="match status" value="1"/>
</dbReference>
<protein>
    <submittedName>
        <fullName evidence="9">MFS general substrate transporter</fullName>
    </submittedName>
</protein>
<feature type="transmembrane region" description="Helical" evidence="7">
    <location>
        <begin position="41"/>
        <end position="65"/>
    </location>
</feature>
<dbReference type="PROSITE" id="PS50850">
    <property type="entry name" value="MFS"/>
    <property type="match status" value="1"/>
</dbReference>
<dbReference type="Pfam" id="PF06609">
    <property type="entry name" value="TRI12"/>
    <property type="match status" value="1"/>
</dbReference>
<dbReference type="AlphaFoldDB" id="A0A6A6X408"/>
<keyword evidence="5 7" id="KW-0472">Membrane</keyword>
<keyword evidence="2" id="KW-0813">Transport</keyword>
<dbReference type="Proteomes" id="UP000799757">
    <property type="component" value="Unassembled WGS sequence"/>
</dbReference>
<feature type="compositionally biased region" description="Basic and acidic residues" evidence="6">
    <location>
        <begin position="1"/>
        <end position="20"/>
    </location>
</feature>
<evidence type="ECO:0000256" key="1">
    <source>
        <dbReference type="ARBA" id="ARBA00004141"/>
    </source>
</evidence>
<feature type="region of interest" description="Disordered" evidence="6">
    <location>
        <begin position="1"/>
        <end position="24"/>
    </location>
</feature>
<name>A0A6A6X408_9PLEO</name>
<feature type="transmembrane region" description="Helical" evidence="7">
    <location>
        <begin position="107"/>
        <end position="126"/>
    </location>
</feature>
<accession>A0A6A6X408</accession>
<feature type="transmembrane region" description="Helical" evidence="7">
    <location>
        <begin position="309"/>
        <end position="330"/>
    </location>
</feature>
<feature type="transmembrane region" description="Helical" evidence="7">
    <location>
        <begin position="403"/>
        <end position="429"/>
    </location>
</feature>
<evidence type="ECO:0000256" key="2">
    <source>
        <dbReference type="ARBA" id="ARBA00022448"/>
    </source>
</evidence>
<gene>
    <name evidence="9" type="ORF">K505DRAFT_250242</name>
</gene>
<evidence type="ECO:0000256" key="5">
    <source>
        <dbReference type="ARBA" id="ARBA00023136"/>
    </source>
</evidence>
<feature type="transmembrane region" description="Helical" evidence="7">
    <location>
        <begin position="164"/>
        <end position="188"/>
    </location>
</feature>
<feature type="transmembrane region" description="Helical" evidence="7">
    <location>
        <begin position="350"/>
        <end position="370"/>
    </location>
</feature>
<reference evidence="9" key="1">
    <citation type="journal article" date="2020" name="Stud. Mycol.">
        <title>101 Dothideomycetes genomes: a test case for predicting lifestyles and emergence of pathogens.</title>
        <authorList>
            <person name="Haridas S."/>
            <person name="Albert R."/>
            <person name="Binder M."/>
            <person name="Bloem J."/>
            <person name="Labutti K."/>
            <person name="Salamov A."/>
            <person name="Andreopoulos B."/>
            <person name="Baker S."/>
            <person name="Barry K."/>
            <person name="Bills G."/>
            <person name="Bluhm B."/>
            <person name="Cannon C."/>
            <person name="Castanera R."/>
            <person name="Culley D."/>
            <person name="Daum C."/>
            <person name="Ezra D."/>
            <person name="Gonzalez J."/>
            <person name="Henrissat B."/>
            <person name="Kuo A."/>
            <person name="Liang C."/>
            <person name="Lipzen A."/>
            <person name="Lutzoni F."/>
            <person name="Magnuson J."/>
            <person name="Mondo S."/>
            <person name="Nolan M."/>
            <person name="Ohm R."/>
            <person name="Pangilinan J."/>
            <person name="Park H.-J."/>
            <person name="Ramirez L."/>
            <person name="Alfaro M."/>
            <person name="Sun H."/>
            <person name="Tritt A."/>
            <person name="Yoshinaga Y."/>
            <person name="Zwiers L.-H."/>
            <person name="Turgeon B."/>
            <person name="Goodwin S."/>
            <person name="Spatafora J."/>
            <person name="Crous P."/>
            <person name="Grigoriev I."/>
        </authorList>
    </citation>
    <scope>NUCLEOTIDE SEQUENCE</scope>
    <source>
        <strain evidence="9">CBS 109.77</strain>
    </source>
</reference>
<dbReference type="InterPro" id="IPR010573">
    <property type="entry name" value="MFS_Str1/Tri12-like"/>
</dbReference>
<dbReference type="InterPro" id="IPR036259">
    <property type="entry name" value="MFS_trans_sf"/>
</dbReference>
<dbReference type="Gene3D" id="1.20.1250.20">
    <property type="entry name" value="MFS general substrate transporter like domains"/>
    <property type="match status" value="1"/>
</dbReference>
<feature type="transmembrane region" description="Helical" evidence="7">
    <location>
        <begin position="77"/>
        <end position="95"/>
    </location>
</feature>
<feature type="transmembrane region" description="Helical" evidence="7">
    <location>
        <begin position="532"/>
        <end position="550"/>
    </location>
</feature>
<sequence>MEKPDTVEHIEQHSSSDSEKVAAQPTYPVNEEDYKVTLKTWIVVTILASAYGVSFWIVPAIAVISTPVATQLGDPTAGIWFTSLYTICNAIAFMICGANSDLFGRRWFLIMGNVLLFAGHLMCGLAKNGTTMIAGFAIIGFGAGNAQLAAFALPELLPNKWRHISITIADLGTWVAVVVGPIAARYAIAGEPGTWRWLFHAPTIGSFLSVICLYFLYFPPQHPRGLPFKDALKELDYIGGALFILAGTLILVGILYTQIIPSSSPKVIGLLVSGFVALFGFIGYEHFAPNLKQPLTPTHIFTKDKGREFTFPFIVGFVVTMFYYMTNIVYPTQCAVFFLKETSTIKESVLLSLPSNLGLVFGEILLMVFGTPLGHWKWTLTGSVAIMVVFGALLGLGDPSRKVMMMVFVFISQMGFGWAQMLSITFIQFGVPQVELGVSGGLAGVSRFAGGAIAISVYTTILSNTLSSSMLRLIPAAVLPLGLPASSIPALLAALPQGSAALMKVPGISTTIAAAAGGALQQAYVHALRTTALSSLSFGIIAIVSCALCNDIGKKMNEKIEVFLENDEFADRNRFH</sequence>